<protein>
    <submittedName>
        <fullName evidence="1">Uncharacterized protein</fullName>
    </submittedName>
</protein>
<comment type="caution">
    <text evidence="1">The sequence shown here is derived from an EMBL/GenBank/DDBJ whole genome shotgun (WGS) entry which is preliminary data.</text>
</comment>
<sequence length="197" mass="20586">MALPNSAVEIIRLDLPSFARVADLTVPFFLLASLSEPESESKLDAESALASEPDEVRLAGMAGGVAGLELICRAFLELPEGSIRLALMFLALTVPFFLALLSKSESKLASESALEGESALEIESSDEVAPAGTVGVGAAGVARRPFHESVRLVLELPTFFVVVLLLLISESEFESGPGSSSDSESELSAARLAACSC</sequence>
<dbReference type="GeneID" id="92084499"/>
<organism evidence="1 2">
    <name type="scientific">Apiospora phragmitis</name>
    <dbReference type="NCBI Taxonomy" id="2905665"/>
    <lineage>
        <taxon>Eukaryota</taxon>
        <taxon>Fungi</taxon>
        <taxon>Dikarya</taxon>
        <taxon>Ascomycota</taxon>
        <taxon>Pezizomycotina</taxon>
        <taxon>Sordariomycetes</taxon>
        <taxon>Xylariomycetidae</taxon>
        <taxon>Amphisphaeriales</taxon>
        <taxon>Apiosporaceae</taxon>
        <taxon>Apiospora</taxon>
    </lineage>
</organism>
<dbReference type="RefSeq" id="XP_066722068.1">
    <property type="nucleotide sequence ID" value="XM_066851436.1"/>
</dbReference>
<accession>A0ABR1X540</accession>
<evidence type="ECO:0000313" key="1">
    <source>
        <dbReference type="EMBL" id="KAK8090522.1"/>
    </source>
</evidence>
<proteinExistence type="predicted"/>
<dbReference type="Proteomes" id="UP001480595">
    <property type="component" value="Unassembled WGS sequence"/>
</dbReference>
<reference evidence="1 2" key="1">
    <citation type="submission" date="2023-01" db="EMBL/GenBank/DDBJ databases">
        <title>Analysis of 21 Apiospora genomes using comparative genomics revels a genus with tremendous synthesis potential of carbohydrate active enzymes and secondary metabolites.</title>
        <authorList>
            <person name="Sorensen T."/>
        </authorList>
    </citation>
    <scope>NUCLEOTIDE SEQUENCE [LARGE SCALE GENOMIC DNA]</scope>
    <source>
        <strain evidence="1 2">CBS 135458</strain>
    </source>
</reference>
<dbReference type="EMBL" id="JAQQWL010000001">
    <property type="protein sequence ID" value="KAK8090522.1"/>
    <property type="molecule type" value="Genomic_DNA"/>
</dbReference>
<gene>
    <name evidence="1" type="ORF">PG994_000027</name>
</gene>
<evidence type="ECO:0000313" key="2">
    <source>
        <dbReference type="Proteomes" id="UP001480595"/>
    </source>
</evidence>
<keyword evidence="2" id="KW-1185">Reference proteome</keyword>
<name>A0ABR1X540_9PEZI</name>